<dbReference type="EMBL" id="JRFS01000001">
    <property type="protein sequence ID" value="PWE85079.1"/>
    <property type="molecule type" value="Genomic_DNA"/>
</dbReference>
<name>A0A2U2EL90_9FIRM</name>
<evidence type="ECO:0000313" key="1">
    <source>
        <dbReference type="EMBL" id="PWE85079.1"/>
    </source>
</evidence>
<comment type="caution">
    <text evidence="1">The sequence shown here is derived from an EMBL/GenBank/DDBJ whole genome shotgun (WGS) entry which is preliminary data.</text>
</comment>
<dbReference type="RefSeq" id="WP_109256918.1">
    <property type="nucleotide sequence ID" value="NZ_JRFS01000001.1"/>
</dbReference>
<evidence type="ECO:0000313" key="2">
    <source>
        <dbReference type="Proteomes" id="UP000245905"/>
    </source>
</evidence>
<proteinExistence type="predicted"/>
<dbReference type="Proteomes" id="UP000245905">
    <property type="component" value="Unassembled WGS sequence"/>
</dbReference>
<accession>A0A2U2EL90</accession>
<gene>
    <name evidence="1" type="ORF">LD38_00215</name>
</gene>
<sequence>MTKERLSQLYYITKELRMWEDELEGLSTRARHPIDTPRQKVTSDTTGSVATRRTNLEHMIAHKRADLEKEKSELTAYIVGIEDSYIRQIMYMRHVKMYTWHKIAVELNGTPDQVRKAHDRFLKRRNDD</sequence>
<reference evidence="1 2" key="1">
    <citation type="submission" date="2014-09" db="EMBL/GenBank/DDBJ databases">
        <title>Butyrate-producing bacteria isolated from human gut.</title>
        <authorList>
            <person name="Zhang Q."/>
            <person name="Zhao L."/>
        </authorList>
    </citation>
    <scope>NUCLEOTIDE SEQUENCE [LARGE SCALE GENOMIC DNA]</scope>
    <source>
        <strain evidence="1 2">R22</strain>
    </source>
</reference>
<dbReference type="AlphaFoldDB" id="A0A2U2EL90"/>
<organism evidence="1 2">
    <name type="scientific">Agathobacter rectalis</name>
    <dbReference type="NCBI Taxonomy" id="39491"/>
    <lineage>
        <taxon>Bacteria</taxon>
        <taxon>Bacillati</taxon>
        <taxon>Bacillota</taxon>
        <taxon>Clostridia</taxon>
        <taxon>Lachnospirales</taxon>
        <taxon>Lachnospiraceae</taxon>
        <taxon>Agathobacter</taxon>
    </lineage>
</organism>
<protein>
    <recommendedName>
        <fullName evidence="3">DUF1492 domain-containing protein</fullName>
    </recommendedName>
</protein>
<evidence type="ECO:0008006" key="3">
    <source>
        <dbReference type="Google" id="ProtNLM"/>
    </source>
</evidence>